<dbReference type="Proteomes" id="UP001243717">
    <property type="component" value="Unassembled WGS sequence"/>
</dbReference>
<accession>A0ABU1AJ76</accession>
<dbReference type="RefSeq" id="WP_308985218.1">
    <property type="nucleotide sequence ID" value="NZ_JARXIC010000014.1"/>
</dbReference>
<proteinExistence type="predicted"/>
<evidence type="ECO:0000313" key="2">
    <source>
        <dbReference type="EMBL" id="MDQ8194752.1"/>
    </source>
</evidence>
<keyword evidence="1" id="KW-0732">Signal</keyword>
<feature type="chain" id="PRO_5046982453" description="Glycoside hydrolase" evidence="1">
    <location>
        <begin position="26"/>
        <end position="959"/>
    </location>
</feature>
<protein>
    <recommendedName>
        <fullName evidence="4">Glycoside hydrolase</fullName>
    </recommendedName>
</protein>
<dbReference type="Gene3D" id="3.20.20.80">
    <property type="entry name" value="Glycosidases"/>
    <property type="match status" value="1"/>
</dbReference>
<evidence type="ECO:0000313" key="3">
    <source>
        <dbReference type="Proteomes" id="UP001243717"/>
    </source>
</evidence>
<reference evidence="2 3" key="1">
    <citation type="submission" date="2023-04" db="EMBL/GenBank/DDBJ databases">
        <title>A novel bacteria isolated from coastal sediment.</title>
        <authorList>
            <person name="Liu X.-J."/>
            <person name="Du Z.-J."/>
        </authorList>
    </citation>
    <scope>NUCLEOTIDE SEQUENCE [LARGE SCALE GENOMIC DNA]</scope>
    <source>
        <strain evidence="2 3">SDUM461004</strain>
    </source>
</reference>
<organism evidence="2 3">
    <name type="scientific">Thalassobacterium sedimentorum</name>
    <dbReference type="NCBI Taxonomy" id="3041258"/>
    <lineage>
        <taxon>Bacteria</taxon>
        <taxon>Pseudomonadati</taxon>
        <taxon>Verrucomicrobiota</taxon>
        <taxon>Opitutia</taxon>
        <taxon>Puniceicoccales</taxon>
        <taxon>Coraliomargaritaceae</taxon>
        <taxon>Thalassobacterium</taxon>
    </lineage>
</organism>
<gene>
    <name evidence="2" type="ORF">QEH59_09970</name>
</gene>
<dbReference type="EMBL" id="JARXIC010000014">
    <property type="protein sequence ID" value="MDQ8194752.1"/>
    <property type="molecule type" value="Genomic_DNA"/>
</dbReference>
<name>A0ABU1AJ76_9BACT</name>
<evidence type="ECO:0008006" key="4">
    <source>
        <dbReference type="Google" id="ProtNLM"/>
    </source>
</evidence>
<sequence>MIRFNKLLQFIGMTVLALSTLSVQGASKGLLEFDVLHISNWKMSSSFKGTDRILRGEVELLAPVTSGDVEIRLNLNGARVATASAFYGARPPIWASRYERWVSFEMLLPGDLPDGIYELEIKDASGLKTTGETRHLMPCGEVKAIPPASLLTVKGESKHWTVTLDRALSTDAILEVWLFNREDDRILQAVSRYLVKSGTTSMDIELPNEGRWEGVRQGILDFHIGGYNYGIVRLPVIFDLSNEKEASWNYKPMAHGIYSERSHVRHYWLADDEFMLWWNGKPWLPQGGMYFLDRAASSLEARKGQWSEVIRSLDLLQSEGFNDLYVNAEVGLSQSKWNVQKVVNEFNERGLHYGWQLTTGVMPFRAYSIRSSASQGLIKAKCVSDGILPVSLPLVPIQSLLIVPLDGGQARQVAYSMDGVESEIGMEIAQILESEEEADSKLVELKIPDLLPGQYYVIVEALEEGKRLSNVWEFLDETRRGLSWISDIDWGVGLRFFVDPICNEGGVNNNYEVVRVASDAFNQDFAELLREKYKNSLSQLLKSWHLSAGSLSDFNQASRLIPLRDKDASEFKNALLLIDPKTGKVFKTQGGMGASWMDYLELVRVSYGNKRDQIAQFIKEKVEVPIVYKRVAPWTALEGVSRSNGGFDGVGLELYPSGGSVMPYGAAAGRMEAELSSHTVWLLATELGYSAKPENLGVRSWPDEQTFSKAVHDTLGVGAKGVFLFGWRLPNQYWSNHALLNQPDRLEWVRNAFADMRRQPNQSWPSFGLAFPEGQSWWWRAGKELWTRYNSVYDGPPSEFYQSLFLTDGERAGEEFWAISTNVPISGFEPVVVNLTDAFYADHYAEDLKMLRDEGSRMIYLGVWPEDAEDPSFLSRHFKPGERLLASQIGRYQPLHVFPDDVVLAQDESGNVWAKLTESGELLIVSAERIAPAVKNQATPSPALNAEWIDQLMGKKPVK</sequence>
<feature type="signal peptide" evidence="1">
    <location>
        <begin position="1"/>
        <end position="25"/>
    </location>
</feature>
<comment type="caution">
    <text evidence="2">The sequence shown here is derived from an EMBL/GenBank/DDBJ whole genome shotgun (WGS) entry which is preliminary data.</text>
</comment>
<evidence type="ECO:0000256" key="1">
    <source>
        <dbReference type="SAM" id="SignalP"/>
    </source>
</evidence>
<keyword evidence="3" id="KW-1185">Reference proteome</keyword>